<comment type="caution">
    <text evidence="2">The sequence shown here is derived from an EMBL/GenBank/DDBJ whole genome shotgun (WGS) entry which is preliminary data.</text>
</comment>
<reference evidence="2" key="1">
    <citation type="submission" date="2021-02" db="EMBL/GenBank/DDBJ databases">
        <authorList>
            <person name="Nowell W R."/>
        </authorList>
    </citation>
    <scope>NUCLEOTIDE SEQUENCE</scope>
</reference>
<evidence type="ECO:0000313" key="3">
    <source>
        <dbReference type="Proteomes" id="UP000663833"/>
    </source>
</evidence>
<gene>
    <name evidence="2" type="ORF">LUA448_LOCUS32578</name>
</gene>
<evidence type="ECO:0000313" key="2">
    <source>
        <dbReference type="EMBL" id="CAF3643453.1"/>
    </source>
</evidence>
<dbReference type="Proteomes" id="UP000663833">
    <property type="component" value="Unassembled WGS sequence"/>
</dbReference>
<organism evidence="2 3">
    <name type="scientific">Rotaria socialis</name>
    <dbReference type="NCBI Taxonomy" id="392032"/>
    <lineage>
        <taxon>Eukaryota</taxon>
        <taxon>Metazoa</taxon>
        <taxon>Spiralia</taxon>
        <taxon>Gnathifera</taxon>
        <taxon>Rotifera</taxon>
        <taxon>Eurotatoria</taxon>
        <taxon>Bdelloidea</taxon>
        <taxon>Philodinida</taxon>
        <taxon>Philodinidae</taxon>
        <taxon>Rotaria</taxon>
    </lineage>
</organism>
<name>A0A818QXV4_9BILA</name>
<dbReference type="EMBL" id="CAJNYD010004854">
    <property type="protein sequence ID" value="CAF3643453.1"/>
    <property type="molecule type" value="Genomic_DNA"/>
</dbReference>
<evidence type="ECO:0000256" key="1">
    <source>
        <dbReference type="SAM" id="MobiDB-lite"/>
    </source>
</evidence>
<protein>
    <submittedName>
        <fullName evidence="2">Uncharacterized protein</fullName>
    </submittedName>
</protein>
<accession>A0A818QXV4</accession>
<feature type="compositionally biased region" description="Polar residues" evidence="1">
    <location>
        <begin position="16"/>
        <end position="31"/>
    </location>
</feature>
<proteinExistence type="predicted"/>
<sequence length="102" mass="11798">MSNTEKYEPSMELIIHQQQTPIQNRNQGVDRTTNKRPRSYRSPSFQQQTDKNEKTDFVQQHMTHRTANLKIIFSPIIVKFKGDQQASIKDITDGCGCGCDRI</sequence>
<dbReference type="AlphaFoldDB" id="A0A818QXV4"/>
<feature type="region of interest" description="Disordered" evidence="1">
    <location>
        <begin position="1"/>
        <end position="54"/>
    </location>
</feature>